<organism evidence="4 5">
    <name type="scientific">Pectobacterium brasiliense</name>
    <dbReference type="NCBI Taxonomy" id="180957"/>
    <lineage>
        <taxon>Bacteria</taxon>
        <taxon>Pseudomonadati</taxon>
        <taxon>Pseudomonadota</taxon>
        <taxon>Gammaproteobacteria</taxon>
        <taxon>Enterobacterales</taxon>
        <taxon>Pectobacteriaceae</taxon>
        <taxon>Pectobacterium</taxon>
    </lineage>
</organism>
<keyword evidence="6" id="KW-1185">Reference proteome</keyword>
<evidence type="ECO:0000313" key="5">
    <source>
        <dbReference type="Proteomes" id="UP000269351"/>
    </source>
</evidence>
<dbReference type="Pfam" id="PF00589">
    <property type="entry name" value="Phage_integrase"/>
    <property type="match status" value="1"/>
</dbReference>
<accession>A0A3S0Y7T7</accession>
<evidence type="ECO:0000313" key="3">
    <source>
        <dbReference type="EMBL" id="MBN3105032.1"/>
    </source>
</evidence>
<dbReference type="Proteomes" id="UP000762586">
    <property type="component" value="Unassembled WGS sequence"/>
</dbReference>
<reference evidence="3 6" key="1">
    <citation type="submission" date="2020-07" db="EMBL/GenBank/DDBJ databases">
        <title>A pangenomic view of the genus Pectobacterium provides insights into genome organization, phylogeny, and virulence.</title>
        <authorList>
            <person name="Jonkheer E."/>
            <person name="Brankovics B."/>
            <person name="Houwers I."/>
            <person name="Van Der Wolf J."/>
            <person name="Bonants P."/>
            <person name="Vreeburg R."/>
            <person name="Bollema R."/>
            <person name="De Haan J."/>
            <person name="Berke L."/>
            <person name="De Ridder D."/>
            <person name="Smit S."/>
            <person name="Van Der Lee T.A.J."/>
        </authorList>
    </citation>
    <scope>NUCLEOTIDE SEQUENCE [LARGE SCALE GENOMIC DNA]</scope>
    <source>
        <strain evidence="3 6">NAK:384</strain>
    </source>
</reference>
<dbReference type="InterPro" id="IPR011010">
    <property type="entry name" value="DNA_brk_join_enz"/>
</dbReference>
<feature type="domain" description="Tyr recombinase" evidence="2">
    <location>
        <begin position="219"/>
        <end position="369"/>
    </location>
</feature>
<dbReference type="CDD" id="cd00397">
    <property type="entry name" value="DNA_BRE_C"/>
    <property type="match status" value="1"/>
</dbReference>
<gene>
    <name evidence="4" type="ORF">F126LOC_010135</name>
    <name evidence="3" type="ORF">H4F48_02935</name>
</gene>
<sequence>MYSLNQLVISDRKRQWILMDMATCLPLLYPLRYHIDHLAHRSLSTQHASLQAVKFFYEFWQQKHRATFCYSFSSSGHNPDIAIGEMPDFLLYLENGRIIQPNLLAFTTASVLHGSTNAARFRAVIHFISFLINTYISPTYWDDSPKALSLLASRLHTRLNLCRDNYRTLTPGKSSQRNHSSQGFQSLTGAMVISLYGIIAPSSPQKHNPLNPFPFGYLQFRNFLIVRLLLNYGLRIGELLLLERSSIKSNIKGDKFSLVITTVEDGYDPRKNAPSLKNVWANRVLELDKQDYSFLSIYIGKIRPKIDNHDFIFTSGQRTGKPLSYGAIRTVFSKIEQVFTDNHPEYKSPLYFDSLQRLTPHTTRHTWAYLTLQRIHRLKYLKNQSNRKHLAVELPTLSGLMEEAKDELRLMGGWSPTSQMPDLYAKRFLSEQANLANIQRITQDNIALNEILNIIMDEYNDEFQ</sequence>
<dbReference type="AlphaFoldDB" id="A0A3S0Y7T7"/>
<protein>
    <submittedName>
        <fullName evidence="4">Site-specific integrase</fullName>
    </submittedName>
</protein>
<name>A0A3S0Y7T7_9GAMM</name>
<keyword evidence="1" id="KW-0233">DNA recombination</keyword>
<evidence type="ECO:0000313" key="4">
    <source>
        <dbReference type="EMBL" id="QPK26099.1"/>
    </source>
</evidence>
<dbReference type="InterPro" id="IPR013762">
    <property type="entry name" value="Integrase-like_cat_sf"/>
</dbReference>
<dbReference type="Gene3D" id="1.10.443.10">
    <property type="entry name" value="Intergrase catalytic core"/>
    <property type="match status" value="1"/>
</dbReference>
<evidence type="ECO:0000259" key="2">
    <source>
        <dbReference type="Pfam" id="PF00589"/>
    </source>
</evidence>
<dbReference type="GO" id="GO:0015074">
    <property type="term" value="P:DNA integration"/>
    <property type="evidence" value="ECO:0007669"/>
    <property type="project" value="InterPro"/>
</dbReference>
<dbReference type="InterPro" id="IPR002104">
    <property type="entry name" value="Integrase_catalytic"/>
</dbReference>
<dbReference type="SUPFAM" id="SSF56349">
    <property type="entry name" value="DNA breaking-rejoining enzymes"/>
    <property type="match status" value="1"/>
</dbReference>
<evidence type="ECO:0000256" key="1">
    <source>
        <dbReference type="ARBA" id="ARBA00023172"/>
    </source>
</evidence>
<dbReference type="GO" id="GO:0006310">
    <property type="term" value="P:DNA recombination"/>
    <property type="evidence" value="ECO:0007669"/>
    <property type="project" value="UniProtKB-KW"/>
</dbReference>
<dbReference type="EMBL" id="JACGET010000003">
    <property type="protein sequence ID" value="MBN3105032.1"/>
    <property type="molecule type" value="Genomic_DNA"/>
</dbReference>
<dbReference type="EMBL" id="CP065031">
    <property type="protein sequence ID" value="QPK26099.1"/>
    <property type="molecule type" value="Genomic_DNA"/>
</dbReference>
<proteinExistence type="predicted"/>
<dbReference type="GO" id="GO:0003677">
    <property type="term" value="F:DNA binding"/>
    <property type="evidence" value="ECO:0007669"/>
    <property type="project" value="InterPro"/>
</dbReference>
<dbReference type="RefSeq" id="WP_185893739.1">
    <property type="nucleotide sequence ID" value="NZ_BSWF01000007.1"/>
</dbReference>
<reference evidence="4 5" key="2">
    <citation type="submission" date="2020-11" db="EMBL/GenBank/DDBJ databases">
        <title>Complete genome sequence of Pectobacterium brasiliense strain F126.</title>
        <authorList>
            <person name="Miroshnikov K."/>
            <person name="Vo T.N.H."/>
            <person name="Khodykina M.V."/>
            <person name="Kabanova A.P."/>
            <person name="Shneider M."/>
            <person name="Korzhenkov A."/>
            <person name="Toschakov S.V."/>
            <person name="Miroshnikov K.A."/>
            <person name="Ignatov A.N."/>
            <person name="Mikhailova Y.V."/>
            <person name="Shelenkov A."/>
            <person name="Yanushevich Y.G."/>
            <person name="Evseev P.V."/>
        </authorList>
    </citation>
    <scope>NUCLEOTIDE SEQUENCE [LARGE SCALE GENOMIC DNA]</scope>
    <source>
        <strain evidence="4 5">F126</strain>
    </source>
</reference>
<evidence type="ECO:0000313" key="6">
    <source>
        <dbReference type="Proteomes" id="UP000762586"/>
    </source>
</evidence>
<dbReference type="Proteomes" id="UP000269351">
    <property type="component" value="Chromosome"/>
</dbReference>